<dbReference type="Pfam" id="PF00332">
    <property type="entry name" value="Glyco_hydro_17"/>
    <property type="match status" value="1"/>
</dbReference>
<evidence type="ECO:0000256" key="4">
    <source>
        <dbReference type="ARBA" id="ARBA00022801"/>
    </source>
</evidence>
<gene>
    <name evidence="9" type="ORF">CFP56_030719</name>
</gene>
<evidence type="ECO:0000256" key="1">
    <source>
        <dbReference type="ARBA" id="ARBA00000382"/>
    </source>
</evidence>
<comment type="caution">
    <text evidence="9">The sequence shown here is derived from an EMBL/GenBank/DDBJ whole genome shotgun (WGS) entry which is preliminary data.</text>
</comment>
<evidence type="ECO:0000256" key="7">
    <source>
        <dbReference type="ARBA" id="ARBA00033417"/>
    </source>
</evidence>
<name>A0AAW0JN73_QUESU</name>
<evidence type="ECO:0000313" key="10">
    <source>
        <dbReference type="Proteomes" id="UP000237347"/>
    </source>
</evidence>
<proteinExistence type="inferred from homology"/>
<evidence type="ECO:0000256" key="8">
    <source>
        <dbReference type="RuleBase" id="RU004335"/>
    </source>
</evidence>
<dbReference type="Gene3D" id="3.20.20.80">
    <property type="entry name" value="Glycosidases"/>
    <property type="match status" value="1"/>
</dbReference>
<dbReference type="InterPro" id="IPR000490">
    <property type="entry name" value="Glyco_hydro_17"/>
</dbReference>
<reference evidence="9 10" key="1">
    <citation type="journal article" date="2018" name="Sci. Data">
        <title>The draft genome sequence of cork oak.</title>
        <authorList>
            <person name="Ramos A.M."/>
            <person name="Usie A."/>
            <person name="Barbosa P."/>
            <person name="Barros P.M."/>
            <person name="Capote T."/>
            <person name="Chaves I."/>
            <person name="Simoes F."/>
            <person name="Abreu I."/>
            <person name="Carrasquinho I."/>
            <person name="Faro C."/>
            <person name="Guimaraes J.B."/>
            <person name="Mendonca D."/>
            <person name="Nobrega F."/>
            <person name="Rodrigues L."/>
            <person name="Saibo N.J.M."/>
            <person name="Varela M.C."/>
            <person name="Egas C."/>
            <person name="Matos J."/>
            <person name="Miguel C.M."/>
            <person name="Oliveira M.M."/>
            <person name="Ricardo C.P."/>
            <person name="Goncalves S."/>
        </authorList>
    </citation>
    <scope>NUCLEOTIDE SEQUENCE [LARGE SCALE GENOMIC DNA]</scope>
    <source>
        <strain evidence="10">cv. HL8</strain>
    </source>
</reference>
<dbReference type="GO" id="GO:0005975">
    <property type="term" value="P:carbohydrate metabolic process"/>
    <property type="evidence" value="ECO:0007669"/>
    <property type="project" value="InterPro"/>
</dbReference>
<sequence length="102" mass="11622">MMVDVVVSAMVVVAYENISIVMVETGIVMVETGWLSFDADASKVEANSAYVEMYLKNLVVHLRLGINTLLRKEGVAEVYIYELFDKKVKQRNDQNWGFCIRI</sequence>
<comment type="catalytic activity">
    <reaction evidence="1">
        <text>Hydrolysis of (1-&gt;3)-beta-D-glucosidic linkages in (1-&gt;3)-beta-D-glucans.</text>
        <dbReference type="EC" id="3.2.1.39"/>
    </reaction>
</comment>
<dbReference type="InterPro" id="IPR044965">
    <property type="entry name" value="Glyco_hydro_17_plant"/>
</dbReference>
<dbReference type="SUPFAM" id="SSF51445">
    <property type="entry name" value="(Trans)glycosidases"/>
    <property type="match status" value="1"/>
</dbReference>
<dbReference type="AlphaFoldDB" id="A0AAW0JN73"/>
<evidence type="ECO:0000256" key="6">
    <source>
        <dbReference type="ARBA" id="ARBA00033335"/>
    </source>
</evidence>
<accession>A0AAW0JN73</accession>
<keyword evidence="10" id="KW-1185">Reference proteome</keyword>
<dbReference type="EMBL" id="PKMF04000512">
    <property type="protein sequence ID" value="KAK7827952.1"/>
    <property type="molecule type" value="Genomic_DNA"/>
</dbReference>
<keyword evidence="5" id="KW-0326">Glycosidase</keyword>
<evidence type="ECO:0000256" key="2">
    <source>
        <dbReference type="ARBA" id="ARBA00008773"/>
    </source>
</evidence>
<dbReference type="EC" id="3.2.1.39" evidence="3"/>
<dbReference type="PANTHER" id="PTHR32227">
    <property type="entry name" value="GLUCAN ENDO-1,3-BETA-GLUCOSIDASE BG1-RELATED-RELATED"/>
    <property type="match status" value="1"/>
</dbReference>
<evidence type="ECO:0000256" key="5">
    <source>
        <dbReference type="ARBA" id="ARBA00023295"/>
    </source>
</evidence>
<comment type="similarity">
    <text evidence="2 8">Belongs to the glycosyl hydrolase 17 family.</text>
</comment>
<evidence type="ECO:0000313" key="9">
    <source>
        <dbReference type="EMBL" id="KAK7827952.1"/>
    </source>
</evidence>
<evidence type="ECO:0000256" key="3">
    <source>
        <dbReference type="ARBA" id="ARBA00012780"/>
    </source>
</evidence>
<dbReference type="GO" id="GO:0042973">
    <property type="term" value="F:glucan endo-1,3-beta-D-glucosidase activity"/>
    <property type="evidence" value="ECO:0007669"/>
    <property type="project" value="UniProtKB-EC"/>
</dbReference>
<protein>
    <recommendedName>
        <fullName evidence="3">glucan endo-1,3-beta-D-glucosidase</fullName>
        <ecNumber evidence="3">3.2.1.39</ecNumber>
    </recommendedName>
    <alternativeName>
        <fullName evidence="6">(1-&gt;3)-beta-glucan endohydrolase</fullName>
    </alternativeName>
    <alternativeName>
        <fullName evidence="7">Beta-1,3-endoglucanase</fullName>
    </alternativeName>
</protein>
<dbReference type="InterPro" id="IPR017853">
    <property type="entry name" value="GH"/>
</dbReference>
<dbReference type="Proteomes" id="UP000237347">
    <property type="component" value="Unassembled WGS sequence"/>
</dbReference>
<keyword evidence="4" id="KW-0378">Hydrolase</keyword>
<organism evidence="9 10">
    <name type="scientific">Quercus suber</name>
    <name type="common">Cork oak</name>
    <dbReference type="NCBI Taxonomy" id="58331"/>
    <lineage>
        <taxon>Eukaryota</taxon>
        <taxon>Viridiplantae</taxon>
        <taxon>Streptophyta</taxon>
        <taxon>Embryophyta</taxon>
        <taxon>Tracheophyta</taxon>
        <taxon>Spermatophyta</taxon>
        <taxon>Magnoliopsida</taxon>
        <taxon>eudicotyledons</taxon>
        <taxon>Gunneridae</taxon>
        <taxon>Pentapetalae</taxon>
        <taxon>rosids</taxon>
        <taxon>fabids</taxon>
        <taxon>Fagales</taxon>
        <taxon>Fagaceae</taxon>
        <taxon>Quercus</taxon>
    </lineage>
</organism>